<organism evidence="1 2">
    <name type="scientific">Neophaeococcomyces mojaviensis</name>
    <dbReference type="NCBI Taxonomy" id="3383035"/>
    <lineage>
        <taxon>Eukaryota</taxon>
        <taxon>Fungi</taxon>
        <taxon>Dikarya</taxon>
        <taxon>Ascomycota</taxon>
        <taxon>Pezizomycotina</taxon>
        <taxon>Eurotiomycetes</taxon>
        <taxon>Chaetothyriomycetidae</taxon>
        <taxon>Chaetothyriales</taxon>
        <taxon>Chaetothyriales incertae sedis</taxon>
        <taxon>Neophaeococcomyces</taxon>
    </lineage>
</organism>
<sequence>MLHSGSESPLLNDTESQHSDASTLVEWQDQPSAARRWRIILKLVALARPAHLLSSAKRVGYCFVPQVIRTNVFDDPAPKGKEFSTSYLNGLRGMTAIKVFTFHYFMVFTDATHIPYGASDRHTYFTELPIIRYAWTGFTSHIFFGLAGYLTCQRLYILLDRNDQASQAKVLQNVSGSLFRRALRLYLPVFLITLLMAAYIHMGFYETNRPLLRNWDQLFPGDWNETKPDMYPTWYEQLKFWAHEMYLLCNFVSSDTVYPLHDQHLWSILAEMRASLHLYGCLIALAQVKRYVRLICLCLLVFVYMWWNHWEIWVYLLGAVVAQIDQILTEREQTRKTSESQPLPVSTPPLTPTKLPDPEKRDAFKLEMQPSLFHSFVSTYRFDGVPHIHTPTALTALRTTGFIVAFYMLSFPIHGARGDPAPGYETLASFIPEWMERKDKFYANWGTFLLLLLLVRSDSKTSRWRKILSHWVPQYLGKISFAFYLVQQIIQHAFGYLIPHQIWWMFGTEGREVGELGWISAIAIGWTFTLIATLWMADCWAREVEGRCVKLVKWLEGKCFR</sequence>
<accession>A0ACC3A4A5</accession>
<name>A0ACC3A4A5_9EURO</name>
<dbReference type="Proteomes" id="UP001172386">
    <property type="component" value="Unassembled WGS sequence"/>
</dbReference>
<reference evidence="1" key="1">
    <citation type="submission" date="2022-10" db="EMBL/GenBank/DDBJ databases">
        <title>Culturing micro-colonial fungi from biological soil crusts in the Mojave desert and describing Neophaeococcomyces mojavensis, and introducing the new genera and species Taxawa tesnikishii.</title>
        <authorList>
            <person name="Kurbessoian T."/>
            <person name="Stajich J.E."/>
        </authorList>
    </citation>
    <scope>NUCLEOTIDE SEQUENCE</scope>
    <source>
        <strain evidence="1">JES_112</strain>
    </source>
</reference>
<evidence type="ECO:0000313" key="1">
    <source>
        <dbReference type="EMBL" id="KAJ9655138.1"/>
    </source>
</evidence>
<gene>
    <name evidence="1" type="ORF">H2198_005913</name>
</gene>
<proteinExistence type="predicted"/>
<dbReference type="EMBL" id="JAPDRQ010000103">
    <property type="protein sequence ID" value="KAJ9655138.1"/>
    <property type="molecule type" value="Genomic_DNA"/>
</dbReference>
<keyword evidence="2" id="KW-1185">Reference proteome</keyword>
<evidence type="ECO:0000313" key="2">
    <source>
        <dbReference type="Proteomes" id="UP001172386"/>
    </source>
</evidence>
<protein>
    <submittedName>
        <fullName evidence="1">Uncharacterized protein</fullName>
    </submittedName>
</protein>
<comment type="caution">
    <text evidence="1">The sequence shown here is derived from an EMBL/GenBank/DDBJ whole genome shotgun (WGS) entry which is preliminary data.</text>
</comment>